<keyword evidence="4 6" id="KW-0689">Ribosomal protein</keyword>
<dbReference type="HAMAP" id="MF_00736">
    <property type="entry name" value="Ribosomal_uL11"/>
    <property type="match status" value="1"/>
</dbReference>
<dbReference type="GO" id="GO:0070180">
    <property type="term" value="F:large ribosomal subunit rRNA binding"/>
    <property type="evidence" value="ECO:0007669"/>
    <property type="project" value="UniProtKB-UniRule"/>
</dbReference>
<feature type="domain" description="Large ribosomal subunit protein uL11 C-terminal" evidence="8">
    <location>
        <begin position="72"/>
        <end position="138"/>
    </location>
</feature>
<dbReference type="NCBIfam" id="NF002232">
    <property type="entry name" value="PRK01143.1"/>
    <property type="match status" value="1"/>
</dbReference>
<sequence length="160" mass="16728">MGEFMTELKLMVDAGKATAGAPLGPALGPTGVNIGEVVAQINAKTESLAGMKVPITLTINKDKTFEIKVGLPPISALITKEAKVTKGAGNPKTGIVGNITIDQVIKIGETKYDVLNAYNKKAVAKEVMGSCNSVGVTVEGMRGKDAIKALNEGKFDEHFK</sequence>
<dbReference type="Gene3D" id="1.10.10.250">
    <property type="entry name" value="Ribosomal protein L11, C-terminal domain"/>
    <property type="match status" value="1"/>
</dbReference>
<dbReference type="PANTHER" id="PTHR11661">
    <property type="entry name" value="60S RIBOSOMAL PROTEIN L12"/>
    <property type="match status" value="1"/>
</dbReference>
<evidence type="ECO:0000256" key="7">
    <source>
        <dbReference type="RuleBase" id="RU003978"/>
    </source>
</evidence>
<evidence type="ECO:0000256" key="2">
    <source>
        <dbReference type="ARBA" id="ARBA00022730"/>
    </source>
</evidence>
<dbReference type="SUPFAM" id="SSF54747">
    <property type="entry name" value="Ribosomal L11/L12e N-terminal domain"/>
    <property type="match status" value="1"/>
</dbReference>
<comment type="caution">
    <text evidence="10">The sequence shown here is derived from an EMBL/GenBank/DDBJ whole genome shotgun (WGS) entry which is preliminary data.</text>
</comment>
<comment type="subunit">
    <text evidence="6">Part of the ribosomal stalk of the 50S ribosomal subunit. Interacts with L10 and the large rRNA to form the base of the stalk. L10 forms an elongated spine to which L12 dimers bind in a sequential fashion forming a multimeric L10(L12)X complex.</text>
</comment>
<dbReference type="InterPro" id="IPR000911">
    <property type="entry name" value="Ribosomal_uL11"/>
</dbReference>
<dbReference type="InterPro" id="IPR020783">
    <property type="entry name" value="Ribosomal_uL11_C"/>
</dbReference>
<dbReference type="InterPro" id="IPR036796">
    <property type="entry name" value="Ribosomal_uL11_N_sf"/>
</dbReference>
<dbReference type="InterPro" id="IPR020785">
    <property type="entry name" value="Ribosomal_uL11_CS"/>
</dbReference>
<evidence type="ECO:0000259" key="8">
    <source>
        <dbReference type="Pfam" id="PF00298"/>
    </source>
</evidence>
<dbReference type="Pfam" id="PF00298">
    <property type="entry name" value="Ribosomal_L11"/>
    <property type="match status" value="1"/>
</dbReference>
<evidence type="ECO:0000313" key="11">
    <source>
        <dbReference type="Proteomes" id="UP000526302"/>
    </source>
</evidence>
<keyword evidence="5 6" id="KW-0687">Ribonucleoprotein</keyword>
<evidence type="ECO:0000256" key="3">
    <source>
        <dbReference type="ARBA" id="ARBA00022884"/>
    </source>
</evidence>
<dbReference type="Gene3D" id="3.30.1550.10">
    <property type="entry name" value="Ribosomal protein L11/L12, N-terminal domain"/>
    <property type="match status" value="1"/>
</dbReference>
<keyword evidence="3 6" id="KW-0694">RNA-binding</keyword>
<dbReference type="EMBL" id="JAAZKV010000004">
    <property type="protein sequence ID" value="NMA44288.1"/>
    <property type="molecule type" value="Genomic_DNA"/>
</dbReference>
<accession>A0A7K4BYJ2</accession>
<evidence type="ECO:0000256" key="5">
    <source>
        <dbReference type="ARBA" id="ARBA00023274"/>
    </source>
</evidence>
<dbReference type="CDD" id="cd00349">
    <property type="entry name" value="Ribosomal_L11"/>
    <property type="match status" value="1"/>
</dbReference>
<dbReference type="InterPro" id="IPR036769">
    <property type="entry name" value="Ribosomal_uL11_C_sf"/>
</dbReference>
<gene>
    <name evidence="6" type="primary">rpl11</name>
    <name evidence="10" type="ORF">GX950_00540</name>
</gene>
<dbReference type="InterPro" id="IPR020784">
    <property type="entry name" value="Ribosomal_uL11_N"/>
</dbReference>
<organism evidence="10 11">
    <name type="scientific">Candidatus Iainarchaeum sp</name>
    <dbReference type="NCBI Taxonomy" id="3101447"/>
    <lineage>
        <taxon>Archaea</taxon>
        <taxon>Candidatus Iainarchaeota</taxon>
        <taxon>Candidatus Iainarchaeia</taxon>
        <taxon>Candidatus Iainarchaeales</taxon>
        <taxon>Candidatus Iainarchaeaceae</taxon>
        <taxon>Candidatus Iainarchaeum</taxon>
    </lineage>
</organism>
<dbReference type="AlphaFoldDB" id="A0A7K4BYJ2"/>
<evidence type="ECO:0000256" key="6">
    <source>
        <dbReference type="HAMAP-Rule" id="MF_00736"/>
    </source>
</evidence>
<dbReference type="Proteomes" id="UP000526302">
    <property type="component" value="Unassembled WGS sequence"/>
</dbReference>
<dbReference type="Pfam" id="PF03946">
    <property type="entry name" value="Ribosomal_L11_N"/>
    <property type="match status" value="1"/>
</dbReference>
<keyword evidence="2 6" id="KW-0699">rRNA-binding</keyword>
<dbReference type="GO" id="GO:0003735">
    <property type="term" value="F:structural constituent of ribosome"/>
    <property type="evidence" value="ECO:0007669"/>
    <property type="project" value="InterPro"/>
</dbReference>
<dbReference type="PROSITE" id="PS00359">
    <property type="entry name" value="RIBOSOMAL_L11"/>
    <property type="match status" value="1"/>
</dbReference>
<comment type="function">
    <text evidence="6">Forms part of the ribosomal stalk which helps the ribosome interact with GTP-bound translation factors.</text>
</comment>
<evidence type="ECO:0000313" key="10">
    <source>
        <dbReference type="EMBL" id="NMA44288.1"/>
    </source>
</evidence>
<dbReference type="GO" id="GO:0006412">
    <property type="term" value="P:translation"/>
    <property type="evidence" value="ECO:0007669"/>
    <property type="project" value="UniProtKB-UniRule"/>
</dbReference>
<evidence type="ECO:0000259" key="9">
    <source>
        <dbReference type="Pfam" id="PF03946"/>
    </source>
</evidence>
<dbReference type="PANTHER" id="PTHR11661:SF1">
    <property type="entry name" value="LARGE RIBOSOMAL SUBUNIT PROTEIN UL11M"/>
    <property type="match status" value="1"/>
</dbReference>
<feature type="domain" description="Large ribosomal subunit protein uL11 N-terminal" evidence="9">
    <location>
        <begin position="8"/>
        <end position="65"/>
    </location>
</feature>
<reference evidence="10 11" key="1">
    <citation type="journal article" date="2020" name="Biotechnol. Biofuels">
        <title>New insights from the biogas microbiome by comprehensive genome-resolved metagenomics of nearly 1600 species originating from multiple anaerobic digesters.</title>
        <authorList>
            <person name="Campanaro S."/>
            <person name="Treu L."/>
            <person name="Rodriguez-R L.M."/>
            <person name="Kovalovszki A."/>
            <person name="Ziels R.M."/>
            <person name="Maus I."/>
            <person name="Zhu X."/>
            <person name="Kougias P.G."/>
            <person name="Basile A."/>
            <person name="Luo G."/>
            <person name="Schluter A."/>
            <person name="Konstantinidis K.T."/>
            <person name="Angelidaki I."/>
        </authorList>
    </citation>
    <scope>NUCLEOTIDE SEQUENCE [LARGE SCALE GENOMIC DNA]</scope>
    <source>
        <strain evidence="10">AS22ysBPME_79</strain>
    </source>
</reference>
<proteinExistence type="inferred from homology"/>
<evidence type="ECO:0000256" key="4">
    <source>
        <dbReference type="ARBA" id="ARBA00022980"/>
    </source>
</evidence>
<dbReference type="SMART" id="SM00649">
    <property type="entry name" value="RL11"/>
    <property type="match status" value="1"/>
</dbReference>
<evidence type="ECO:0000256" key="1">
    <source>
        <dbReference type="ARBA" id="ARBA00010537"/>
    </source>
</evidence>
<dbReference type="SUPFAM" id="SSF46906">
    <property type="entry name" value="Ribosomal protein L11, C-terminal domain"/>
    <property type="match status" value="1"/>
</dbReference>
<comment type="similarity">
    <text evidence="1 6 7">Belongs to the universal ribosomal protein uL11 family.</text>
</comment>
<dbReference type="GO" id="GO:0015934">
    <property type="term" value="C:large ribosomal subunit"/>
    <property type="evidence" value="ECO:0007669"/>
    <property type="project" value="TreeGrafter"/>
</dbReference>
<name>A0A7K4BYJ2_9ARCH</name>
<protein>
    <recommendedName>
        <fullName evidence="6">Large ribosomal subunit protein uL11</fullName>
    </recommendedName>
</protein>